<gene>
    <name evidence="3" type="ORF">MNOR_LOCUS29300</name>
</gene>
<dbReference type="SUPFAM" id="SSF56496">
    <property type="entry name" value="Fibrinogen C-terminal domain-like"/>
    <property type="match status" value="1"/>
</dbReference>
<dbReference type="InterPro" id="IPR036056">
    <property type="entry name" value="Fibrinogen-like_C"/>
</dbReference>
<dbReference type="EMBL" id="CAXKWB010033692">
    <property type="protein sequence ID" value="CAL4143542.1"/>
    <property type="molecule type" value="Genomic_DNA"/>
</dbReference>
<dbReference type="Gene3D" id="3.90.215.10">
    <property type="entry name" value="Gamma Fibrinogen, chain A, domain 1"/>
    <property type="match status" value="1"/>
</dbReference>
<name>A0AAV2RTT4_MEGNR</name>
<dbReference type="PANTHER" id="PTHR19143">
    <property type="entry name" value="FIBRINOGEN/TENASCIN/ANGIOPOEITIN"/>
    <property type="match status" value="1"/>
</dbReference>
<dbReference type="InterPro" id="IPR014716">
    <property type="entry name" value="Fibrinogen_a/b/g_C_1"/>
</dbReference>
<sequence length="273" mass="30804">MVYNFSVVNDGIELMQNKIDAFYINNTETDTQLQNILLDIGTKIDSEIKACTDTSKSSENIIANINDEVTALNHNITEVHSNIAETLMDIKDAIRDLNSSVVESSSANSPVSCGDLYNRGIQISEPVQIYPYKCCPHSRADVLCEQSLDLEGPWTVIQRRQVVEPRENFYRTWNDYARGFGKLDGEFWVGLNVIHELTFDSVHELHIELEDWGGNKRSAKYSHFSVGSAEENYKLKISGYSGDAGDAMTYHNGQPFSTRDRENDEHAPEHCAE</sequence>
<dbReference type="PROSITE" id="PS51406">
    <property type="entry name" value="FIBRINOGEN_C_2"/>
    <property type="match status" value="1"/>
</dbReference>
<dbReference type="SMART" id="SM00186">
    <property type="entry name" value="FBG"/>
    <property type="match status" value="1"/>
</dbReference>
<proteinExistence type="predicted"/>
<evidence type="ECO:0000313" key="4">
    <source>
        <dbReference type="Proteomes" id="UP001497623"/>
    </source>
</evidence>
<dbReference type="GO" id="GO:0005615">
    <property type="term" value="C:extracellular space"/>
    <property type="evidence" value="ECO:0007669"/>
    <property type="project" value="TreeGrafter"/>
</dbReference>
<dbReference type="Pfam" id="PF00147">
    <property type="entry name" value="Fibrinogen_C"/>
    <property type="match status" value="1"/>
</dbReference>
<organism evidence="3 4">
    <name type="scientific">Meganyctiphanes norvegica</name>
    <name type="common">Northern krill</name>
    <name type="synonym">Thysanopoda norvegica</name>
    <dbReference type="NCBI Taxonomy" id="48144"/>
    <lineage>
        <taxon>Eukaryota</taxon>
        <taxon>Metazoa</taxon>
        <taxon>Ecdysozoa</taxon>
        <taxon>Arthropoda</taxon>
        <taxon>Crustacea</taxon>
        <taxon>Multicrustacea</taxon>
        <taxon>Malacostraca</taxon>
        <taxon>Eumalacostraca</taxon>
        <taxon>Eucarida</taxon>
        <taxon>Euphausiacea</taxon>
        <taxon>Euphausiidae</taxon>
        <taxon>Meganyctiphanes</taxon>
    </lineage>
</organism>
<keyword evidence="4" id="KW-1185">Reference proteome</keyword>
<feature type="non-terminal residue" evidence="3">
    <location>
        <position position="273"/>
    </location>
</feature>
<dbReference type="InterPro" id="IPR002181">
    <property type="entry name" value="Fibrinogen_a/b/g_C_dom"/>
</dbReference>
<feature type="region of interest" description="Disordered" evidence="1">
    <location>
        <begin position="248"/>
        <end position="273"/>
    </location>
</feature>
<dbReference type="InterPro" id="IPR050373">
    <property type="entry name" value="Fibrinogen_C-term_domain"/>
</dbReference>
<feature type="domain" description="Fibrinogen C-terminal" evidence="2">
    <location>
        <begin position="104"/>
        <end position="273"/>
    </location>
</feature>
<dbReference type="Proteomes" id="UP001497623">
    <property type="component" value="Unassembled WGS sequence"/>
</dbReference>
<feature type="compositionally biased region" description="Basic and acidic residues" evidence="1">
    <location>
        <begin position="258"/>
        <end position="273"/>
    </location>
</feature>
<evidence type="ECO:0000259" key="2">
    <source>
        <dbReference type="PROSITE" id="PS51406"/>
    </source>
</evidence>
<dbReference type="PANTHER" id="PTHR19143:SF458">
    <property type="entry name" value="FIBRINOGEN C-TERMINAL DOMAIN-CONTAINING PROTEIN-RELATED"/>
    <property type="match status" value="1"/>
</dbReference>
<comment type="caution">
    <text evidence="3">The sequence shown here is derived from an EMBL/GenBank/DDBJ whole genome shotgun (WGS) entry which is preliminary data.</text>
</comment>
<dbReference type="CDD" id="cd00087">
    <property type="entry name" value="FReD"/>
    <property type="match status" value="1"/>
</dbReference>
<evidence type="ECO:0000313" key="3">
    <source>
        <dbReference type="EMBL" id="CAL4143542.1"/>
    </source>
</evidence>
<dbReference type="AlphaFoldDB" id="A0AAV2RTT4"/>
<evidence type="ECO:0000256" key="1">
    <source>
        <dbReference type="SAM" id="MobiDB-lite"/>
    </source>
</evidence>
<protein>
    <recommendedName>
        <fullName evidence="2">Fibrinogen C-terminal domain-containing protein</fullName>
    </recommendedName>
</protein>
<accession>A0AAV2RTT4</accession>
<reference evidence="3 4" key="1">
    <citation type="submission" date="2024-05" db="EMBL/GenBank/DDBJ databases">
        <authorList>
            <person name="Wallberg A."/>
        </authorList>
    </citation>
    <scope>NUCLEOTIDE SEQUENCE [LARGE SCALE GENOMIC DNA]</scope>
</reference>